<protein>
    <submittedName>
        <fullName evidence="2">Uncharacterized protein</fullName>
    </submittedName>
</protein>
<proteinExistence type="predicted"/>
<evidence type="ECO:0000256" key="1">
    <source>
        <dbReference type="SAM" id="MobiDB-lite"/>
    </source>
</evidence>
<gene>
    <name evidence="2" type="ORF">HAX54_046537</name>
</gene>
<evidence type="ECO:0000313" key="2">
    <source>
        <dbReference type="EMBL" id="MCE3050151.1"/>
    </source>
</evidence>
<organism evidence="2 3">
    <name type="scientific">Datura stramonium</name>
    <name type="common">Jimsonweed</name>
    <name type="synonym">Common thornapple</name>
    <dbReference type="NCBI Taxonomy" id="4076"/>
    <lineage>
        <taxon>Eukaryota</taxon>
        <taxon>Viridiplantae</taxon>
        <taxon>Streptophyta</taxon>
        <taxon>Embryophyta</taxon>
        <taxon>Tracheophyta</taxon>
        <taxon>Spermatophyta</taxon>
        <taxon>Magnoliopsida</taxon>
        <taxon>eudicotyledons</taxon>
        <taxon>Gunneridae</taxon>
        <taxon>Pentapetalae</taxon>
        <taxon>asterids</taxon>
        <taxon>lamiids</taxon>
        <taxon>Solanales</taxon>
        <taxon>Solanaceae</taxon>
        <taxon>Solanoideae</taxon>
        <taxon>Datureae</taxon>
        <taxon>Datura</taxon>
    </lineage>
</organism>
<evidence type="ECO:0000313" key="3">
    <source>
        <dbReference type="Proteomes" id="UP000823775"/>
    </source>
</evidence>
<feature type="region of interest" description="Disordered" evidence="1">
    <location>
        <begin position="35"/>
        <end position="56"/>
    </location>
</feature>
<dbReference type="Proteomes" id="UP000823775">
    <property type="component" value="Unassembled WGS sequence"/>
</dbReference>
<accession>A0ABS8WH67</accession>
<keyword evidence="3" id="KW-1185">Reference proteome</keyword>
<comment type="caution">
    <text evidence="2">The sequence shown here is derived from an EMBL/GenBank/DDBJ whole genome shotgun (WGS) entry which is preliminary data.</text>
</comment>
<reference evidence="2 3" key="1">
    <citation type="journal article" date="2021" name="BMC Genomics">
        <title>Datura genome reveals duplications of psychoactive alkaloid biosynthetic genes and high mutation rate following tissue culture.</title>
        <authorList>
            <person name="Rajewski A."/>
            <person name="Carter-House D."/>
            <person name="Stajich J."/>
            <person name="Litt A."/>
        </authorList>
    </citation>
    <scope>NUCLEOTIDE SEQUENCE [LARGE SCALE GENOMIC DNA]</scope>
    <source>
        <strain evidence="2">AR-01</strain>
    </source>
</reference>
<dbReference type="EMBL" id="JACEIK010007357">
    <property type="protein sequence ID" value="MCE3050151.1"/>
    <property type="molecule type" value="Genomic_DNA"/>
</dbReference>
<name>A0ABS8WH67_DATST</name>
<sequence length="168" mass="18974">MRQFNFHNISCIQKGGVANLSAVDAFLKEMLNASRQGKKSESHPGNTPGLRHSTPPAHKIASKVYIIFLHIQDKDGPMIALSFALFCLLFTHLCWHNLTSCSRTLGLLPMNTERLKDMASVHSLCYDYFMRVIYATSHFNANRYRNELQTALQIFPPGGIPSLFCLRC</sequence>